<comment type="caution">
    <text evidence="1">The sequence shown here is derived from an EMBL/GenBank/DDBJ whole genome shotgun (WGS) entry which is preliminary data.</text>
</comment>
<dbReference type="RefSeq" id="WP_171609870.1">
    <property type="nucleotide sequence ID" value="NZ_WHPF01000021.1"/>
</dbReference>
<reference evidence="1" key="1">
    <citation type="submission" date="2019-10" db="EMBL/GenBank/DDBJ databases">
        <title>Draft genome sequence of Panacibacter sp. KCS-6.</title>
        <authorList>
            <person name="Yim K.J."/>
        </authorList>
    </citation>
    <scope>NUCLEOTIDE SEQUENCE</scope>
    <source>
        <strain evidence="1">KCS-6</strain>
    </source>
</reference>
<proteinExistence type="predicted"/>
<protein>
    <recommendedName>
        <fullName evidence="3">DUF4595 domain-containing protein</fullName>
    </recommendedName>
</protein>
<gene>
    <name evidence="1" type="ORF">GD597_20810</name>
</gene>
<dbReference type="Proteomes" id="UP000598971">
    <property type="component" value="Unassembled WGS sequence"/>
</dbReference>
<dbReference type="AlphaFoldDB" id="A0A8J8JVD0"/>
<name>A0A8J8JVD0_9BACT</name>
<dbReference type="EMBL" id="WHPF01000021">
    <property type="protein sequence ID" value="NNV57918.1"/>
    <property type="molecule type" value="Genomic_DNA"/>
</dbReference>
<organism evidence="1 2">
    <name type="scientific">Limnovirga soli</name>
    <dbReference type="NCBI Taxonomy" id="2656915"/>
    <lineage>
        <taxon>Bacteria</taxon>
        <taxon>Pseudomonadati</taxon>
        <taxon>Bacteroidota</taxon>
        <taxon>Chitinophagia</taxon>
        <taxon>Chitinophagales</taxon>
        <taxon>Chitinophagaceae</taxon>
        <taxon>Limnovirga</taxon>
    </lineage>
</organism>
<sequence length="295" mass="33769">MPFTPLPNKLQLSTATNKAVVLFLGAMALCLFSCKKEFSYEGGPIISGNNLLIRKVTYNALGDSSVTTYTYDSLKRVIEVISNSGIGSADMSSFTTRLYRDVLGRVDSVYREVQGSVFTNSYVRYYYNLENQLTYSIEIRNPLNAQQTLIDSAAYTYTGDALTAKTDYFSDTSRQYDSIPDQQFLYTYDAGKNIQHIAFINYFEENGIKTSITTNIFYTYDNYTNPLPQDGYGYAFFVNLSFINYLHRNNILSVQSSEADYIDETHRYEYNSAHLPVKEILTNQGTNFTTYYYYK</sequence>
<accession>A0A8J8JVD0</accession>
<evidence type="ECO:0000313" key="2">
    <source>
        <dbReference type="Proteomes" id="UP000598971"/>
    </source>
</evidence>
<evidence type="ECO:0008006" key="3">
    <source>
        <dbReference type="Google" id="ProtNLM"/>
    </source>
</evidence>
<keyword evidence="2" id="KW-1185">Reference proteome</keyword>
<evidence type="ECO:0000313" key="1">
    <source>
        <dbReference type="EMBL" id="NNV57918.1"/>
    </source>
</evidence>